<evidence type="ECO:0000259" key="2">
    <source>
        <dbReference type="Pfam" id="PF01738"/>
    </source>
</evidence>
<keyword evidence="4" id="KW-1185">Reference proteome</keyword>
<evidence type="ECO:0000256" key="1">
    <source>
        <dbReference type="SAM" id="MobiDB-lite"/>
    </source>
</evidence>
<organism evidence="3 4">
    <name type="scientific">Rhodococcus sovatensis</name>
    <dbReference type="NCBI Taxonomy" id="1805840"/>
    <lineage>
        <taxon>Bacteria</taxon>
        <taxon>Bacillati</taxon>
        <taxon>Actinomycetota</taxon>
        <taxon>Actinomycetes</taxon>
        <taxon>Mycobacteriales</taxon>
        <taxon>Nocardiaceae</taxon>
        <taxon>Rhodococcus</taxon>
    </lineage>
</organism>
<feature type="region of interest" description="Disordered" evidence="1">
    <location>
        <begin position="209"/>
        <end position="230"/>
    </location>
</feature>
<dbReference type="Gene3D" id="3.40.50.1820">
    <property type="entry name" value="alpha/beta hydrolase"/>
    <property type="match status" value="1"/>
</dbReference>
<evidence type="ECO:0000313" key="3">
    <source>
        <dbReference type="EMBL" id="WXG67652.1"/>
    </source>
</evidence>
<proteinExistence type="predicted"/>
<dbReference type="PANTHER" id="PTHR46623:SF6">
    <property type="entry name" value="ALPHA_BETA-HYDROLASES SUPERFAMILY PROTEIN"/>
    <property type="match status" value="1"/>
</dbReference>
<dbReference type="GO" id="GO:0016787">
    <property type="term" value="F:hydrolase activity"/>
    <property type="evidence" value="ECO:0007669"/>
    <property type="project" value="UniProtKB-KW"/>
</dbReference>
<dbReference type="Proteomes" id="UP001432000">
    <property type="component" value="Chromosome"/>
</dbReference>
<feature type="domain" description="Dienelactone hydrolase" evidence="2">
    <location>
        <begin position="41"/>
        <end position="247"/>
    </location>
</feature>
<gene>
    <name evidence="3" type="ORF">WDS16_20850</name>
</gene>
<protein>
    <submittedName>
        <fullName evidence="3">Dienelactone hydrolase family protein</fullName>
    </submittedName>
</protein>
<dbReference type="RefSeq" id="WP_338887349.1">
    <property type="nucleotide sequence ID" value="NZ_CP147846.1"/>
</dbReference>
<evidence type="ECO:0000313" key="4">
    <source>
        <dbReference type="Proteomes" id="UP001432000"/>
    </source>
</evidence>
<dbReference type="Pfam" id="PF01738">
    <property type="entry name" value="DLH"/>
    <property type="match status" value="1"/>
</dbReference>
<dbReference type="InterPro" id="IPR029058">
    <property type="entry name" value="AB_hydrolase_fold"/>
</dbReference>
<dbReference type="EMBL" id="CP147846">
    <property type="protein sequence ID" value="WXG67652.1"/>
    <property type="molecule type" value="Genomic_DNA"/>
</dbReference>
<accession>A0ABZ2PEY0</accession>
<sequence length="250" mass="26396">MSGIFTDVAVLRIDVEPGNDPDDTDQPRAVQQKVPLTAVAPEGNVRGGIVVLHESREIPPSLVALLHSLALEGWLAVAPDLFHRDSVADGEEVFGENLFADFDATFDWLTSRGVYPDCVGVIGFDDAGTAALIVATNRPIGAAVSVAAAGITEPLNADAVALVDAAPSLQAPWLGLYGEDDPRAPAEHIERLREAATRASVATNVVSYSGRHHRADAPPSPGSAEDGDPGTAALIEAQTRIFDWFDSFLR</sequence>
<dbReference type="InterPro" id="IPR002925">
    <property type="entry name" value="Dienelactn_hydro"/>
</dbReference>
<dbReference type="SUPFAM" id="SSF53474">
    <property type="entry name" value="alpha/beta-Hydrolases"/>
    <property type="match status" value="1"/>
</dbReference>
<dbReference type="InterPro" id="IPR051049">
    <property type="entry name" value="Dienelactone_hydrolase-like"/>
</dbReference>
<keyword evidence="3" id="KW-0378">Hydrolase</keyword>
<reference evidence="3 4" key="1">
    <citation type="submission" date="2024-03" db="EMBL/GenBank/DDBJ databases">
        <title>Natural products discovery in diverse microorganisms through a two-stage MS feature dereplication strategy.</title>
        <authorList>
            <person name="Zhang R."/>
        </authorList>
    </citation>
    <scope>NUCLEOTIDE SEQUENCE [LARGE SCALE GENOMIC DNA]</scope>
    <source>
        <strain evidence="3 4">18930</strain>
    </source>
</reference>
<name>A0ABZ2PEY0_9NOCA</name>
<dbReference type="PANTHER" id="PTHR46623">
    <property type="entry name" value="CARBOXYMETHYLENEBUTENOLIDASE-RELATED"/>
    <property type="match status" value="1"/>
</dbReference>